<organism evidence="4 5">
    <name type="scientific">Cryoendolithus antarcticus</name>
    <dbReference type="NCBI Taxonomy" id="1507870"/>
    <lineage>
        <taxon>Eukaryota</taxon>
        <taxon>Fungi</taxon>
        <taxon>Dikarya</taxon>
        <taxon>Ascomycota</taxon>
        <taxon>Pezizomycotina</taxon>
        <taxon>Dothideomycetes</taxon>
        <taxon>Dothideomycetidae</taxon>
        <taxon>Cladosporiales</taxon>
        <taxon>Cladosporiaceae</taxon>
        <taxon>Cryoendolithus</taxon>
    </lineage>
</organism>
<evidence type="ECO:0000256" key="1">
    <source>
        <dbReference type="ARBA" id="ARBA00023002"/>
    </source>
</evidence>
<dbReference type="SMART" id="SM00906">
    <property type="entry name" value="Fungal_trans"/>
    <property type="match status" value="1"/>
</dbReference>
<dbReference type="GO" id="GO:0006351">
    <property type="term" value="P:DNA-templated transcription"/>
    <property type="evidence" value="ECO:0007669"/>
    <property type="project" value="InterPro"/>
</dbReference>
<proteinExistence type="predicted"/>
<dbReference type="Pfam" id="PF00106">
    <property type="entry name" value="adh_short"/>
    <property type="match status" value="1"/>
</dbReference>
<dbReference type="OrthoDB" id="542013at2759"/>
<dbReference type="PANTHER" id="PTHR43157">
    <property type="entry name" value="PHOSPHATIDYLINOSITOL-GLYCAN BIOSYNTHESIS CLASS F PROTEIN-RELATED"/>
    <property type="match status" value="1"/>
</dbReference>
<keyword evidence="2" id="KW-0539">Nucleus</keyword>
<protein>
    <recommendedName>
        <fullName evidence="3">Xylanolytic transcriptional activator regulatory domain-containing protein</fullName>
    </recommendedName>
</protein>
<comment type="caution">
    <text evidence="4">The sequence shown here is derived from an EMBL/GenBank/DDBJ whole genome shotgun (WGS) entry which is preliminary data.</text>
</comment>
<dbReference type="Proteomes" id="UP000192596">
    <property type="component" value="Unassembled WGS sequence"/>
</dbReference>
<gene>
    <name evidence="4" type="ORF">B0A48_02371</name>
</gene>
<dbReference type="AlphaFoldDB" id="A0A1V8TNF1"/>
<dbReference type="EMBL" id="NAJO01000004">
    <property type="protein sequence ID" value="OQO12907.1"/>
    <property type="molecule type" value="Genomic_DNA"/>
</dbReference>
<dbReference type="InterPro" id="IPR002347">
    <property type="entry name" value="SDR_fam"/>
</dbReference>
<name>A0A1V8TNF1_9PEZI</name>
<dbReference type="CDD" id="cd12148">
    <property type="entry name" value="fungal_TF_MHR"/>
    <property type="match status" value="1"/>
</dbReference>
<evidence type="ECO:0000313" key="4">
    <source>
        <dbReference type="EMBL" id="OQO12907.1"/>
    </source>
</evidence>
<dbReference type="PRINTS" id="PR00081">
    <property type="entry name" value="GDHRDH"/>
</dbReference>
<dbReference type="InterPro" id="IPR036291">
    <property type="entry name" value="NAD(P)-bd_dom_sf"/>
</dbReference>
<dbReference type="Gene3D" id="3.40.50.720">
    <property type="entry name" value="NAD(P)-binding Rossmann-like Domain"/>
    <property type="match status" value="1"/>
</dbReference>
<evidence type="ECO:0000259" key="3">
    <source>
        <dbReference type="SMART" id="SM00906"/>
    </source>
</evidence>
<evidence type="ECO:0000313" key="5">
    <source>
        <dbReference type="Proteomes" id="UP000192596"/>
    </source>
</evidence>
<dbReference type="Pfam" id="PF04082">
    <property type="entry name" value="Fungal_trans"/>
    <property type="match status" value="1"/>
</dbReference>
<dbReference type="InterPro" id="IPR007219">
    <property type="entry name" value="XnlR_reg_dom"/>
</dbReference>
<sequence length="716" mass="79113">MSAQDIAYSASSQYLFEDDSTRFPSTTLIMSSVPSKLPSFLHSQLLVTPKPPKTDCTGRTIIITGANTGLGKEAARHIVRLNADRVIITARDASKGAAAVKDLEQTTGRKGVIEVWDLDLASYDNVKAFAKRVAGLPRLDAIIENAGINTTKFVEISGNESTVTVNVVSTFLLALLVLPKLQETATRFSIVPNLTIVSSEVHFFTAFPERESPNIFETLNNPKTARMSDRYNVSKLLEVFACRRIARRHPVSQLGVTINFVNPGFCRSELAREMNAVLISVMYAAMARTTEVGSRTLVHAGTEADKSSHGQYMSDCKVQKCAKLVEGPHGRELEERVWRELSEKLEAIQPGYPLIVVTDNYYTIPRSALTKMVQHSQLSIATQLAPDEPLDLTEYYFERVNHVFPIVNRELLLKNLFDRALRPASNQDEAHASGMDFSHIAKAGSIALAAHLRDLTEPLADAARSGSERAQEFLDVTRAYVGDLVMADPSVSSVQALLMLCVIMLNIPKQLDAAAALLAVAVRQTQILRLHVLNQVDGLSPLERLARIRLSWCLYILDKDLSIRMQIPPLVDDRDLFVLEPKEISDDRVGLVTSNDGACTLNLFAARQRLARVQSQIWTRISSFAAQHAPDSERAVARTEVNAALVAWRERWFSGGGAIIREDLWPTWALLHIARLHSAYFTSLLRANPLELSIDVVLPPCEVLGAARTTFVAGKS</sequence>
<dbReference type="SUPFAM" id="SSF51735">
    <property type="entry name" value="NAD(P)-binding Rossmann-fold domains"/>
    <property type="match status" value="1"/>
</dbReference>
<dbReference type="GO" id="GO:0003677">
    <property type="term" value="F:DNA binding"/>
    <property type="evidence" value="ECO:0007669"/>
    <property type="project" value="InterPro"/>
</dbReference>
<accession>A0A1V8TNF1</accession>
<evidence type="ECO:0000256" key="2">
    <source>
        <dbReference type="ARBA" id="ARBA00023242"/>
    </source>
</evidence>
<dbReference type="GO" id="GO:0016491">
    <property type="term" value="F:oxidoreductase activity"/>
    <property type="evidence" value="ECO:0007669"/>
    <property type="project" value="UniProtKB-KW"/>
</dbReference>
<reference evidence="5" key="1">
    <citation type="submission" date="2017-03" db="EMBL/GenBank/DDBJ databases">
        <title>Genomes of endolithic fungi from Antarctica.</title>
        <authorList>
            <person name="Coleine C."/>
            <person name="Masonjones S."/>
            <person name="Stajich J.E."/>
        </authorList>
    </citation>
    <scope>NUCLEOTIDE SEQUENCE [LARGE SCALE GENOMIC DNA]</scope>
    <source>
        <strain evidence="5">CCFEE 5527</strain>
    </source>
</reference>
<dbReference type="STRING" id="1507870.A0A1V8TNF1"/>
<dbReference type="InParanoid" id="A0A1V8TNF1"/>
<keyword evidence="5" id="KW-1185">Reference proteome</keyword>
<feature type="domain" description="Xylanolytic transcriptional activator regulatory" evidence="3">
    <location>
        <begin position="514"/>
        <end position="587"/>
    </location>
</feature>
<dbReference type="PANTHER" id="PTHR43157:SF31">
    <property type="entry name" value="PHOSPHATIDYLINOSITOL-GLYCAN BIOSYNTHESIS CLASS F PROTEIN"/>
    <property type="match status" value="1"/>
</dbReference>
<keyword evidence="1" id="KW-0560">Oxidoreductase</keyword>
<dbReference type="GO" id="GO:0008270">
    <property type="term" value="F:zinc ion binding"/>
    <property type="evidence" value="ECO:0007669"/>
    <property type="project" value="InterPro"/>
</dbReference>